<proteinExistence type="predicted"/>
<evidence type="ECO:0000313" key="2">
    <source>
        <dbReference type="EnsemblPlants" id="KEH26016"/>
    </source>
</evidence>
<sequence>MNGSLELMMKQEKSCGIVIIHHMVDASTEKEWLQKLFDSGYICLHFSKMNRHIVNIVKIVKRPMESQERIECCCKPFLKLKYLIVGGLTVLVHFHLRTQLNTSWLRLTTSLNECITKLGMVDIYQPLACGGY</sequence>
<accession>A0A072U9E8</accession>
<dbReference type="EnsemblPlants" id="KEH26016">
    <property type="protein sequence ID" value="KEH26016"/>
    <property type="gene ID" value="MTR_6g039810"/>
</dbReference>
<reference evidence="2" key="3">
    <citation type="submission" date="2015-04" db="UniProtKB">
        <authorList>
            <consortium name="EnsemblPlants"/>
        </authorList>
    </citation>
    <scope>IDENTIFICATION</scope>
    <source>
        <strain evidence="2">cv. Jemalong A17</strain>
    </source>
</reference>
<dbReference type="HOGENOM" id="CLU_1920221_0_0_1"/>
<protein>
    <submittedName>
        <fullName evidence="1 2">Uncharacterized protein</fullName>
    </submittedName>
</protein>
<dbReference type="AlphaFoldDB" id="A0A072U9E8"/>
<evidence type="ECO:0000313" key="3">
    <source>
        <dbReference type="Proteomes" id="UP000002051"/>
    </source>
</evidence>
<dbReference type="Proteomes" id="UP000002051">
    <property type="component" value="Chromosome 6"/>
</dbReference>
<keyword evidence="3" id="KW-1185">Reference proteome</keyword>
<name>A0A072U9E8_MEDTR</name>
<organism evidence="1 3">
    <name type="scientific">Medicago truncatula</name>
    <name type="common">Barrel medic</name>
    <name type="synonym">Medicago tribuloides</name>
    <dbReference type="NCBI Taxonomy" id="3880"/>
    <lineage>
        <taxon>Eukaryota</taxon>
        <taxon>Viridiplantae</taxon>
        <taxon>Streptophyta</taxon>
        <taxon>Embryophyta</taxon>
        <taxon>Tracheophyta</taxon>
        <taxon>Spermatophyta</taxon>
        <taxon>Magnoliopsida</taxon>
        <taxon>eudicotyledons</taxon>
        <taxon>Gunneridae</taxon>
        <taxon>Pentapetalae</taxon>
        <taxon>rosids</taxon>
        <taxon>fabids</taxon>
        <taxon>Fabales</taxon>
        <taxon>Fabaceae</taxon>
        <taxon>Papilionoideae</taxon>
        <taxon>50 kb inversion clade</taxon>
        <taxon>NPAAA clade</taxon>
        <taxon>Hologalegina</taxon>
        <taxon>IRL clade</taxon>
        <taxon>Trifolieae</taxon>
        <taxon>Medicago</taxon>
    </lineage>
</organism>
<reference evidence="1 3" key="2">
    <citation type="journal article" date="2014" name="BMC Genomics">
        <title>An improved genome release (version Mt4.0) for the model legume Medicago truncatula.</title>
        <authorList>
            <person name="Tang H."/>
            <person name="Krishnakumar V."/>
            <person name="Bidwell S."/>
            <person name="Rosen B."/>
            <person name="Chan A."/>
            <person name="Zhou S."/>
            <person name="Gentzbittel L."/>
            <person name="Childs K.L."/>
            <person name="Yandell M."/>
            <person name="Gundlach H."/>
            <person name="Mayer K.F."/>
            <person name="Schwartz D.C."/>
            <person name="Town C.D."/>
        </authorList>
    </citation>
    <scope>GENOME REANNOTATION</scope>
    <source>
        <strain evidence="1">A17</strain>
        <strain evidence="2 3">cv. Jemalong A17</strain>
    </source>
</reference>
<gene>
    <name evidence="1" type="ordered locus">MTR_6g039810</name>
</gene>
<evidence type="ECO:0000313" key="1">
    <source>
        <dbReference type="EMBL" id="KEH26016.1"/>
    </source>
</evidence>
<reference evidence="1 3" key="1">
    <citation type="journal article" date="2011" name="Nature">
        <title>The Medicago genome provides insight into the evolution of rhizobial symbioses.</title>
        <authorList>
            <person name="Young N.D."/>
            <person name="Debelle F."/>
            <person name="Oldroyd G.E."/>
            <person name="Geurts R."/>
            <person name="Cannon S.B."/>
            <person name="Udvardi M.K."/>
            <person name="Benedito V.A."/>
            <person name="Mayer K.F."/>
            <person name="Gouzy J."/>
            <person name="Schoof H."/>
            <person name="Van de Peer Y."/>
            <person name="Proost S."/>
            <person name="Cook D.R."/>
            <person name="Meyers B.C."/>
            <person name="Spannagl M."/>
            <person name="Cheung F."/>
            <person name="De Mita S."/>
            <person name="Krishnakumar V."/>
            <person name="Gundlach H."/>
            <person name="Zhou S."/>
            <person name="Mudge J."/>
            <person name="Bharti A.K."/>
            <person name="Murray J.D."/>
            <person name="Naoumkina M.A."/>
            <person name="Rosen B."/>
            <person name="Silverstein K.A."/>
            <person name="Tang H."/>
            <person name="Rombauts S."/>
            <person name="Zhao P.X."/>
            <person name="Zhou P."/>
            <person name="Barbe V."/>
            <person name="Bardou P."/>
            <person name="Bechner M."/>
            <person name="Bellec A."/>
            <person name="Berger A."/>
            <person name="Berges H."/>
            <person name="Bidwell S."/>
            <person name="Bisseling T."/>
            <person name="Choisne N."/>
            <person name="Couloux A."/>
            <person name="Denny R."/>
            <person name="Deshpande S."/>
            <person name="Dai X."/>
            <person name="Doyle J.J."/>
            <person name="Dudez A.M."/>
            <person name="Farmer A.D."/>
            <person name="Fouteau S."/>
            <person name="Franken C."/>
            <person name="Gibelin C."/>
            <person name="Gish J."/>
            <person name="Goldstein S."/>
            <person name="Gonzalez A.J."/>
            <person name="Green P.J."/>
            <person name="Hallab A."/>
            <person name="Hartog M."/>
            <person name="Hua A."/>
            <person name="Humphray S.J."/>
            <person name="Jeong D.H."/>
            <person name="Jing Y."/>
            <person name="Jocker A."/>
            <person name="Kenton S.M."/>
            <person name="Kim D.J."/>
            <person name="Klee K."/>
            <person name="Lai H."/>
            <person name="Lang C."/>
            <person name="Lin S."/>
            <person name="Macmil S.L."/>
            <person name="Magdelenat G."/>
            <person name="Matthews L."/>
            <person name="McCorrison J."/>
            <person name="Monaghan E.L."/>
            <person name="Mun J.H."/>
            <person name="Najar F.Z."/>
            <person name="Nicholson C."/>
            <person name="Noirot C."/>
            <person name="O'Bleness M."/>
            <person name="Paule C.R."/>
            <person name="Poulain J."/>
            <person name="Prion F."/>
            <person name="Qin B."/>
            <person name="Qu C."/>
            <person name="Retzel E.F."/>
            <person name="Riddle C."/>
            <person name="Sallet E."/>
            <person name="Samain S."/>
            <person name="Samson N."/>
            <person name="Sanders I."/>
            <person name="Saurat O."/>
            <person name="Scarpelli C."/>
            <person name="Schiex T."/>
            <person name="Segurens B."/>
            <person name="Severin A.J."/>
            <person name="Sherrier D.J."/>
            <person name="Shi R."/>
            <person name="Sims S."/>
            <person name="Singer S.R."/>
            <person name="Sinharoy S."/>
            <person name="Sterck L."/>
            <person name="Viollet A."/>
            <person name="Wang B.B."/>
            <person name="Wang K."/>
            <person name="Wang M."/>
            <person name="Wang X."/>
            <person name="Warfsmann J."/>
            <person name="Weissenbach J."/>
            <person name="White D.D."/>
            <person name="White J.D."/>
            <person name="Wiley G.B."/>
            <person name="Wincker P."/>
            <person name="Xing Y."/>
            <person name="Yang L."/>
            <person name="Yao Z."/>
            <person name="Ying F."/>
            <person name="Zhai J."/>
            <person name="Zhou L."/>
            <person name="Zuber A."/>
            <person name="Denarie J."/>
            <person name="Dixon R.A."/>
            <person name="May G.D."/>
            <person name="Schwartz D.C."/>
            <person name="Rogers J."/>
            <person name="Quetier F."/>
            <person name="Town C.D."/>
            <person name="Roe B.A."/>
        </authorList>
    </citation>
    <scope>NUCLEOTIDE SEQUENCE [LARGE SCALE GENOMIC DNA]</scope>
    <source>
        <strain evidence="1">A17</strain>
        <strain evidence="2 3">cv. Jemalong A17</strain>
    </source>
</reference>
<dbReference type="EMBL" id="CM001222">
    <property type="protein sequence ID" value="KEH26016.1"/>
    <property type="molecule type" value="Genomic_DNA"/>
</dbReference>